<evidence type="ECO:0000313" key="1">
    <source>
        <dbReference type="EMBL" id="MCU6762739.1"/>
    </source>
</evidence>
<dbReference type="EMBL" id="JAOQJQ010000004">
    <property type="protein sequence ID" value="MCU6762739.1"/>
    <property type="molecule type" value="Genomic_DNA"/>
</dbReference>
<protein>
    <submittedName>
        <fullName evidence="1">Vanillic acid non-oxidative decarboxylation protein</fullName>
    </submittedName>
</protein>
<proteinExistence type="predicted"/>
<dbReference type="RefSeq" id="WP_158425446.1">
    <property type="nucleotide sequence ID" value="NZ_JAOQJQ010000004.1"/>
</dbReference>
<reference evidence="1 2" key="1">
    <citation type="journal article" date="2021" name="ISME Commun">
        <title>Automated analysis of genomic sequences facilitates high-throughput and comprehensive description of bacteria.</title>
        <authorList>
            <person name="Hitch T.C.A."/>
        </authorList>
    </citation>
    <scope>NUCLEOTIDE SEQUENCE [LARGE SCALE GENOMIC DNA]</scope>
    <source>
        <strain evidence="1 2">Sanger_109</strain>
    </source>
</reference>
<dbReference type="NCBIfam" id="NF041205">
    <property type="entry name" value="VdcD"/>
    <property type="match status" value="1"/>
</dbReference>
<dbReference type="Pfam" id="PF26358">
    <property type="entry name" value="EcdD_BsdD_detox"/>
    <property type="match status" value="1"/>
</dbReference>
<keyword evidence="2" id="KW-1185">Reference proteome</keyword>
<sequence>MNCPRCESTHIKVMAKAPKDHAWEVFLCETCCFSWRSTESIKVHEKFKLNEEKIKNMQTIPPVPPLYDL</sequence>
<name>A0ABT2TKK0_9FIRM</name>
<organism evidence="1 2">
    <name type="scientific">Brotonthovivens ammoniilytica</name>
    <dbReference type="NCBI Taxonomy" id="2981725"/>
    <lineage>
        <taxon>Bacteria</taxon>
        <taxon>Bacillati</taxon>
        <taxon>Bacillota</taxon>
        <taxon>Clostridia</taxon>
        <taxon>Lachnospirales</taxon>
        <taxon>Lachnospiraceae</taxon>
        <taxon>Brotonthovivens</taxon>
    </lineage>
</organism>
<accession>A0ABT2TKK0</accession>
<gene>
    <name evidence="1" type="ORF">OCV88_10375</name>
</gene>
<dbReference type="Proteomes" id="UP001652442">
    <property type="component" value="Unassembled WGS sequence"/>
</dbReference>
<comment type="caution">
    <text evidence="1">The sequence shown here is derived from an EMBL/GenBank/DDBJ whole genome shotgun (WGS) entry which is preliminary data.</text>
</comment>
<dbReference type="InterPro" id="IPR047707">
    <property type="entry name" value="VdcD-like"/>
</dbReference>
<evidence type="ECO:0000313" key="2">
    <source>
        <dbReference type="Proteomes" id="UP001652442"/>
    </source>
</evidence>